<dbReference type="Pfam" id="PF20094">
    <property type="entry name" value="GWxTD_dom"/>
    <property type="match status" value="1"/>
</dbReference>
<dbReference type="EMBL" id="JAACAK010000047">
    <property type="protein sequence ID" value="NIR74705.1"/>
    <property type="molecule type" value="Genomic_DNA"/>
</dbReference>
<feature type="domain" description="GWxTD" evidence="3">
    <location>
        <begin position="307"/>
        <end position="392"/>
    </location>
</feature>
<evidence type="ECO:0000259" key="3">
    <source>
        <dbReference type="Pfam" id="PF20094"/>
    </source>
</evidence>
<dbReference type="SMART" id="SM00028">
    <property type="entry name" value="TPR"/>
    <property type="match status" value="4"/>
</dbReference>
<dbReference type="PANTHER" id="PTHR12558">
    <property type="entry name" value="CELL DIVISION CYCLE 16,23,27"/>
    <property type="match status" value="1"/>
</dbReference>
<keyword evidence="1" id="KW-0802">TPR repeat</keyword>
<sequence length="735" mass="83752">MKLYLAPVLLSALVVVSPLDAVAQDEGAARRHVKQGLKLAAAGDTLLAFEQFEKALEIAPDLAEAYYHMGRLYTRRATAVETDFSDRVKAENALLEALRIRPSDPRYLLELAQLRVKQHMKVDAGRLFNRALSQARKQGDPQVLADVHFNLGYIKELEYEVLRDRHLPPILMGPPDTRVGASVDPRRSRYVNQYLDMSADVDDSGRLPKEEMIEHYRAALRYDPSHVAASVRLMGQLLDEYRMGEFMALARRLTTANPERPVPYLYLGLGLHVVGREDEAWEAFEEGLKRLPEDERLAVENLAEVMRRREAEEYLSLTPEEREVFEQRYWQLSDPLYLTDANERRIEHLARVAYADLRYAEPEHDKRGWETDRGIIFLRYGPPQEIATFAAQTSNYGNPYSVGRRSIIWSYGSDGPVFVFRQMPGYRGARFADDYEFIAADVRYIQPAKYDNIPSIPELLELPIQVARFRGAEPDEIAVEIHAALPLVEMSRDLDLESGEFQTGLFVLNSDGEKVIERVLEETLTYAESGDINEYRSWRVVLPPSGMMVAAVETRDQVSWRAAASREAFAPARFPADSLAVSDILVADFIRPLAEDPEGRFDYDIAPNAALEFQSGDPVHIYYEVYGLEPDPEGYASYEVSLQVRVKKIHRSGGLATVLGSLADAWGFTIVGDDRVELQFSREVKLDDRDRVTEYLSLDPQEVPPGEYEIRLRLWDRLGEEMARSSRVFHIVREN</sequence>
<protein>
    <submittedName>
        <fullName evidence="4">GWxTD domain-containing protein</fullName>
    </submittedName>
</protein>
<dbReference type="Gene3D" id="1.25.40.10">
    <property type="entry name" value="Tetratricopeptide repeat domain"/>
    <property type="match status" value="2"/>
</dbReference>
<feature type="signal peptide" evidence="2">
    <location>
        <begin position="1"/>
        <end position="23"/>
    </location>
</feature>
<evidence type="ECO:0000313" key="5">
    <source>
        <dbReference type="Proteomes" id="UP000702544"/>
    </source>
</evidence>
<dbReference type="AlphaFoldDB" id="A0AAE4Z6K1"/>
<dbReference type="PANTHER" id="PTHR12558:SF13">
    <property type="entry name" value="CELL DIVISION CYCLE PROTEIN 27 HOMOLOG"/>
    <property type="match status" value="1"/>
</dbReference>
<dbReference type="InterPro" id="IPR019734">
    <property type="entry name" value="TPR_rpt"/>
</dbReference>
<gene>
    <name evidence="4" type="ORF">GWO12_06285</name>
</gene>
<proteinExistence type="predicted"/>
<dbReference type="InterPro" id="IPR011990">
    <property type="entry name" value="TPR-like_helical_dom_sf"/>
</dbReference>
<dbReference type="PROSITE" id="PS50005">
    <property type="entry name" value="TPR"/>
    <property type="match status" value="1"/>
</dbReference>
<reference evidence="4 5" key="1">
    <citation type="submission" date="2020-01" db="EMBL/GenBank/DDBJ databases">
        <title>Genomes assembled from Gulf of Kutch pelagic sediment metagenomes.</title>
        <authorList>
            <person name="Chandrashekar M."/>
            <person name="Mahajan M.S."/>
            <person name="Dave K.J."/>
            <person name="Vatsa P."/>
            <person name="Nathani N.M."/>
        </authorList>
    </citation>
    <scope>NUCLEOTIDE SEQUENCE [LARGE SCALE GENOMIC DNA]</scope>
    <source>
        <strain evidence="4">KS3-K002</strain>
    </source>
</reference>
<feature type="chain" id="PRO_5042003734" evidence="2">
    <location>
        <begin position="24"/>
        <end position="735"/>
    </location>
</feature>
<organism evidence="4 5">
    <name type="scientific">Candidatus Kutchimonas denitrificans</name>
    <dbReference type="NCBI Taxonomy" id="3056748"/>
    <lineage>
        <taxon>Bacteria</taxon>
        <taxon>Pseudomonadati</taxon>
        <taxon>Gemmatimonadota</taxon>
        <taxon>Gemmatimonadia</taxon>
        <taxon>Candidatus Palauibacterales</taxon>
        <taxon>Candidatus Palauibacteraceae</taxon>
        <taxon>Candidatus Kutchimonas</taxon>
    </lineage>
</organism>
<evidence type="ECO:0000256" key="1">
    <source>
        <dbReference type="PROSITE-ProRule" id="PRU00339"/>
    </source>
</evidence>
<dbReference type="InterPro" id="IPR030959">
    <property type="entry name" value="GWxTD_dom"/>
</dbReference>
<accession>A0AAE4Z6K1</accession>
<dbReference type="SUPFAM" id="SSF48452">
    <property type="entry name" value="TPR-like"/>
    <property type="match status" value="1"/>
</dbReference>
<comment type="caution">
    <text evidence="4">The sequence shown here is derived from an EMBL/GenBank/DDBJ whole genome shotgun (WGS) entry which is preliminary data.</text>
</comment>
<name>A0AAE4Z6K1_9BACT</name>
<dbReference type="NCBIfam" id="TIGR04514">
    <property type="entry name" value="GWxTD_dom"/>
    <property type="match status" value="1"/>
</dbReference>
<evidence type="ECO:0000256" key="2">
    <source>
        <dbReference type="SAM" id="SignalP"/>
    </source>
</evidence>
<evidence type="ECO:0000313" key="4">
    <source>
        <dbReference type="EMBL" id="NIR74705.1"/>
    </source>
</evidence>
<dbReference type="Proteomes" id="UP000702544">
    <property type="component" value="Unassembled WGS sequence"/>
</dbReference>
<feature type="repeat" description="TPR" evidence="1">
    <location>
        <begin position="29"/>
        <end position="62"/>
    </location>
</feature>
<keyword evidence="2" id="KW-0732">Signal</keyword>